<dbReference type="GO" id="GO:0003677">
    <property type="term" value="F:DNA binding"/>
    <property type="evidence" value="ECO:0007669"/>
    <property type="project" value="UniProtKB-KW"/>
</dbReference>
<accession>I3VY55</accession>
<evidence type="ECO:0000259" key="2">
    <source>
        <dbReference type="PROSITE" id="PS50943"/>
    </source>
</evidence>
<reference evidence="3 4" key="1">
    <citation type="journal article" date="2014" name="Appl. Environ. Microbiol.">
        <title>Profile of Secreted Hydrolases, Associated Proteins, and SlpA in Thermoanaerobacterium saccharolyticum during the Degradation of Hemicellulose.</title>
        <authorList>
            <person name="Currie D.H."/>
            <person name="Guss A.M."/>
            <person name="Herring C.D."/>
            <person name="Giannone R.J."/>
            <person name="Johnson C.M."/>
            <person name="Lankford P.K."/>
            <person name="Brown S.D."/>
            <person name="Hettich R.L."/>
            <person name="Lynd L.R."/>
        </authorList>
    </citation>
    <scope>NUCLEOTIDE SEQUENCE [LARGE SCALE GENOMIC DNA]</scope>
    <source>
        <strain evidence="4">DSM 8691 / JW/SL-YS485</strain>
    </source>
</reference>
<dbReference type="eggNOG" id="COG1476">
    <property type="taxonomic scope" value="Bacteria"/>
</dbReference>
<dbReference type="PROSITE" id="PS50943">
    <property type="entry name" value="HTH_CROC1"/>
    <property type="match status" value="1"/>
</dbReference>
<sequence>MTLGGETMKNKLKEIRNSKNISGYELARKVNVTHSLIYMIENGTRNPSIKLAKKIAKVLNTSIDEIFFEEQSHETLHHNTIPDQSESA</sequence>
<keyword evidence="1" id="KW-0238">DNA-binding</keyword>
<dbReference type="CDD" id="cd00093">
    <property type="entry name" value="HTH_XRE"/>
    <property type="match status" value="1"/>
</dbReference>
<dbReference type="PANTHER" id="PTHR46558:SF4">
    <property type="entry name" value="DNA-BIDING PHAGE PROTEIN"/>
    <property type="match status" value="1"/>
</dbReference>
<dbReference type="EMBL" id="CP003184">
    <property type="protein sequence ID" value="AFK87450.1"/>
    <property type="molecule type" value="Genomic_DNA"/>
</dbReference>
<dbReference type="BioCyc" id="TSAC1094508:GLMA-2482-MONOMER"/>
<dbReference type="PANTHER" id="PTHR46558">
    <property type="entry name" value="TRACRIPTIONAL REGULATORY PROTEIN-RELATED-RELATED"/>
    <property type="match status" value="1"/>
</dbReference>
<protein>
    <submittedName>
        <fullName evidence="3">Transcriptional regulator, XRE family</fullName>
    </submittedName>
</protein>
<organism evidence="3 4">
    <name type="scientific">Thermoanaerobacterium saccharolyticum (strain DSM 8691 / JW/SL-YS485)</name>
    <dbReference type="NCBI Taxonomy" id="1094508"/>
    <lineage>
        <taxon>Bacteria</taxon>
        <taxon>Bacillati</taxon>
        <taxon>Bacillota</taxon>
        <taxon>Clostridia</taxon>
        <taxon>Thermoanaerobacterales</taxon>
        <taxon>Thermoanaerobacteraceae</taxon>
        <taxon>Thermoanaerobacterium</taxon>
    </lineage>
</organism>
<evidence type="ECO:0000313" key="3">
    <source>
        <dbReference type="EMBL" id="AFK87450.1"/>
    </source>
</evidence>
<evidence type="ECO:0000313" key="4">
    <source>
        <dbReference type="Proteomes" id="UP000006178"/>
    </source>
</evidence>
<keyword evidence="4" id="KW-1185">Reference proteome</keyword>
<dbReference type="PATRIC" id="fig|1094508.3.peg.2486"/>
<name>I3VY55_THESW</name>
<dbReference type="InterPro" id="IPR010982">
    <property type="entry name" value="Lambda_DNA-bd_dom_sf"/>
</dbReference>
<dbReference type="Pfam" id="PF01381">
    <property type="entry name" value="HTH_3"/>
    <property type="match status" value="1"/>
</dbReference>
<dbReference type="SMART" id="SM00530">
    <property type="entry name" value="HTH_XRE"/>
    <property type="match status" value="1"/>
</dbReference>
<dbReference type="Proteomes" id="UP000006178">
    <property type="component" value="Chromosome"/>
</dbReference>
<dbReference type="Gene3D" id="1.10.260.40">
    <property type="entry name" value="lambda repressor-like DNA-binding domains"/>
    <property type="match status" value="1"/>
</dbReference>
<evidence type="ECO:0000256" key="1">
    <source>
        <dbReference type="ARBA" id="ARBA00023125"/>
    </source>
</evidence>
<proteinExistence type="predicted"/>
<dbReference type="RefSeq" id="WP_014759286.1">
    <property type="nucleotide sequence ID" value="NC_017992.1"/>
</dbReference>
<dbReference type="AlphaFoldDB" id="I3VY55"/>
<dbReference type="InterPro" id="IPR001387">
    <property type="entry name" value="Cro/C1-type_HTH"/>
</dbReference>
<dbReference type="KEGG" id="tsh:Tsac_2452"/>
<dbReference type="SUPFAM" id="SSF47413">
    <property type="entry name" value="lambda repressor-like DNA-binding domains"/>
    <property type="match status" value="1"/>
</dbReference>
<feature type="domain" description="HTH cro/C1-type" evidence="2">
    <location>
        <begin position="12"/>
        <end position="66"/>
    </location>
</feature>
<dbReference type="STRING" id="1094508.Tsac_2452"/>
<gene>
    <name evidence="3" type="ordered locus">Tsac_2452</name>
</gene>